<comment type="caution">
    <text evidence="2">The sequence shown here is derived from an EMBL/GenBank/DDBJ whole genome shotgun (WGS) entry which is preliminary data.</text>
</comment>
<evidence type="ECO:0000313" key="3">
    <source>
        <dbReference type="Proteomes" id="UP000618931"/>
    </source>
</evidence>
<dbReference type="Gene3D" id="3.40.960.10">
    <property type="entry name" value="VSR Endonuclease"/>
    <property type="match status" value="1"/>
</dbReference>
<dbReference type="Pfam" id="PF04480">
    <property type="entry name" value="DUF559"/>
    <property type="match status" value="1"/>
</dbReference>
<organism evidence="2 3">
    <name type="scientific">Hymenobacter ruricola</name>
    <dbReference type="NCBI Taxonomy" id="2791023"/>
    <lineage>
        <taxon>Bacteria</taxon>
        <taxon>Pseudomonadati</taxon>
        <taxon>Bacteroidota</taxon>
        <taxon>Cytophagia</taxon>
        <taxon>Cytophagales</taxon>
        <taxon>Hymenobacteraceae</taxon>
        <taxon>Hymenobacter</taxon>
    </lineage>
</organism>
<dbReference type="Proteomes" id="UP000618931">
    <property type="component" value="Unassembled WGS sequence"/>
</dbReference>
<gene>
    <name evidence="2" type="ORF">I2H31_08490</name>
</gene>
<dbReference type="EMBL" id="JADQDM010000003">
    <property type="protein sequence ID" value="MBF9221139.1"/>
    <property type="molecule type" value="Genomic_DNA"/>
</dbReference>
<dbReference type="CDD" id="cd01038">
    <property type="entry name" value="Endonuclease_DUF559"/>
    <property type="match status" value="1"/>
</dbReference>
<proteinExistence type="predicted"/>
<feature type="domain" description="DUF559" evidence="1">
    <location>
        <begin position="34"/>
        <end position="139"/>
    </location>
</feature>
<keyword evidence="2" id="KW-0540">Nuclease</keyword>
<keyword evidence="3" id="KW-1185">Reference proteome</keyword>
<keyword evidence="2" id="KW-0378">Hydrolase</keyword>
<dbReference type="SUPFAM" id="SSF52980">
    <property type="entry name" value="Restriction endonuclease-like"/>
    <property type="match status" value="1"/>
</dbReference>
<dbReference type="InterPro" id="IPR047216">
    <property type="entry name" value="Endonuclease_DUF559_bact"/>
</dbReference>
<name>A0ABS0I2H3_9BACT</name>
<evidence type="ECO:0000313" key="2">
    <source>
        <dbReference type="EMBL" id="MBF9221139.1"/>
    </source>
</evidence>
<dbReference type="PANTHER" id="PTHR38590">
    <property type="entry name" value="BLL0828 PROTEIN"/>
    <property type="match status" value="1"/>
</dbReference>
<sequence>MLAQTLHQYIHRMDHHREDYILSADKRLYGKLNLKGRASAMRREPTEAENVLWQALRGGKVGAKFRRQHPIDRYIVDFVCIDTKLVVETDGDVHLSPEQRDYDAGRSALLAEMGFRVLRFSNEQVLEELDAVLDAIKGALIG</sequence>
<dbReference type="PANTHER" id="PTHR38590:SF1">
    <property type="entry name" value="BLL0828 PROTEIN"/>
    <property type="match status" value="1"/>
</dbReference>
<evidence type="ECO:0000259" key="1">
    <source>
        <dbReference type="Pfam" id="PF04480"/>
    </source>
</evidence>
<reference evidence="2 3" key="1">
    <citation type="submission" date="2020-11" db="EMBL/GenBank/DDBJ databases">
        <authorList>
            <person name="Kim M.K."/>
        </authorList>
    </citation>
    <scope>NUCLEOTIDE SEQUENCE [LARGE SCALE GENOMIC DNA]</scope>
    <source>
        <strain evidence="2 3">BT662</strain>
    </source>
</reference>
<dbReference type="GO" id="GO:0004519">
    <property type="term" value="F:endonuclease activity"/>
    <property type="evidence" value="ECO:0007669"/>
    <property type="project" value="UniProtKB-KW"/>
</dbReference>
<dbReference type="InterPro" id="IPR007569">
    <property type="entry name" value="DUF559"/>
</dbReference>
<keyword evidence="2" id="KW-0255">Endonuclease</keyword>
<dbReference type="InterPro" id="IPR011335">
    <property type="entry name" value="Restrct_endonuc-II-like"/>
</dbReference>
<accession>A0ABS0I2H3</accession>
<protein>
    <submittedName>
        <fullName evidence="2">Endonuclease domain-containing protein</fullName>
    </submittedName>
</protein>